<evidence type="ECO:0000313" key="3">
    <source>
        <dbReference type="Proteomes" id="UP000254410"/>
    </source>
</evidence>
<feature type="region of interest" description="Disordered" evidence="1">
    <location>
        <begin position="23"/>
        <end position="45"/>
    </location>
</feature>
<proteinExistence type="predicted"/>
<feature type="compositionally biased region" description="Basic residues" evidence="1">
    <location>
        <begin position="23"/>
        <end position="35"/>
    </location>
</feature>
<gene>
    <name evidence="2" type="ORF">DKE52_012215</name>
</gene>
<dbReference type="Proteomes" id="UP000254410">
    <property type="component" value="Chromosome"/>
</dbReference>
<sequence>MKEVAPQSLLLIMVVKRKRVSRLIPKKPAHPKVSHSRSSVKGTRGYTPKNLFLVRLGRRSAKTD</sequence>
<accession>A0A3G6YJY2</accession>
<name>A0A3G6YJY2_ACIPI</name>
<protein>
    <submittedName>
        <fullName evidence="2">Uncharacterized protein</fullName>
    </submittedName>
</protein>
<dbReference type="AlphaFoldDB" id="A0A3G6YJY2"/>
<evidence type="ECO:0000256" key="1">
    <source>
        <dbReference type="SAM" id="MobiDB-lite"/>
    </source>
</evidence>
<reference evidence="2 3" key="1">
    <citation type="submission" date="2018-11" db="EMBL/GenBank/DDBJ databases">
        <authorList>
            <person name="Kuo S.-C."/>
            <person name="Chen F.-J."/>
            <person name="Liao Y.-C."/>
        </authorList>
    </citation>
    <scope>NUCLEOTIDE SEQUENCE [LARGE SCALE GENOMIC DNA]</scope>
    <source>
        <strain evidence="2 3">2014S06-099</strain>
    </source>
</reference>
<organism evidence="2 3">
    <name type="scientific">Acinetobacter pittii</name>
    <name type="common">Acinetobacter genomosp. 3</name>
    <dbReference type="NCBI Taxonomy" id="48296"/>
    <lineage>
        <taxon>Bacteria</taxon>
        <taxon>Pseudomonadati</taxon>
        <taxon>Pseudomonadota</taxon>
        <taxon>Gammaproteobacteria</taxon>
        <taxon>Moraxellales</taxon>
        <taxon>Moraxellaceae</taxon>
        <taxon>Acinetobacter</taxon>
        <taxon>Acinetobacter calcoaceticus/baumannii complex</taxon>
    </lineage>
</organism>
<evidence type="ECO:0000313" key="2">
    <source>
        <dbReference type="EMBL" id="AZC00729.1"/>
    </source>
</evidence>
<dbReference type="EMBL" id="CP033540">
    <property type="protein sequence ID" value="AZC00729.1"/>
    <property type="molecule type" value="Genomic_DNA"/>
</dbReference>
<reference evidence="2 3" key="2">
    <citation type="submission" date="2018-12" db="EMBL/GenBank/DDBJ databases">
        <title>Molecular Epidemiology of Emerging Carbapenem-Resistance in Acinetobacter nosocomialis and Acinetobacter pittii in Taiwan, 2010-2014.</title>
        <authorList>
            <person name="Huang W.-C."/>
            <person name="Wang H.-Y."/>
            <person name="Lai J.-F."/>
            <person name="Lauderdale T.-L."/>
            <person name="Sytwu H.-K."/>
        </authorList>
    </citation>
    <scope>NUCLEOTIDE SEQUENCE [LARGE SCALE GENOMIC DNA]</scope>
    <source>
        <strain evidence="2 3">2014S06-099</strain>
    </source>
</reference>